<dbReference type="FunFam" id="1.20.1280.290:FF:000009">
    <property type="entry name" value="PQ loop repeat family protein"/>
    <property type="match status" value="1"/>
</dbReference>
<comment type="catalytic activity">
    <reaction evidence="6">
        <text>L-histidine(out) + L-arginine(in) = L-histidine(in) + L-arginine(out)</text>
        <dbReference type="Rhea" id="RHEA:71063"/>
        <dbReference type="ChEBI" id="CHEBI:32682"/>
        <dbReference type="ChEBI" id="CHEBI:57595"/>
    </reaction>
</comment>
<organism evidence="9 10">
    <name type="scientific">Malassezia vespertilionis</name>
    <dbReference type="NCBI Taxonomy" id="2020962"/>
    <lineage>
        <taxon>Eukaryota</taxon>
        <taxon>Fungi</taxon>
        <taxon>Dikarya</taxon>
        <taxon>Basidiomycota</taxon>
        <taxon>Ustilaginomycotina</taxon>
        <taxon>Malasseziomycetes</taxon>
        <taxon>Malasseziales</taxon>
        <taxon>Malasseziaceae</taxon>
        <taxon>Malassezia</taxon>
    </lineage>
</organism>
<evidence type="ECO:0000256" key="6">
    <source>
        <dbReference type="ARBA" id="ARBA00050768"/>
    </source>
</evidence>
<dbReference type="OrthoDB" id="8048523at2759"/>
<gene>
    <name evidence="9" type="ORF">MVES_001199</name>
</gene>
<dbReference type="AlphaFoldDB" id="A0A2N1JE61"/>
<dbReference type="Pfam" id="PF04193">
    <property type="entry name" value="PQ-loop"/>
    <property type="match status" value="2"/>
</dbReference>
<feature type="transmembrane region" description="Helical" evidence="8">
    <location>
        <begin position="362"/>
        <end position="383"/>
    </location>
</feature>
<evidence type="ECO:0000256" key="2">
    <source>
        <dbReference type="ARBA" id="ARBA00022692"/>
    </source>
</evidence>
<comment type="subcellular location">
    <subcellularLocation>
        <location evidence="1">Membrane</location>
        <topology evidence="1">Multi-pass membrane protein</topology>
    </subcellularLocation>
</comment>
<feature type="compositionally biased region" description="Basic and acidic residues" evidence="7">
    <location>
        <begin position="165"/>
        <end position="176"/>
    </location>
</feature>
<proteinExistence type="inferred from homology"/>
<dbReference type="Proteomes" id="UP000232875">
    <property type="component" value="Unassembled WGS sequence"/>
</dbReference>
<keyword evidence="3 8" id="KW-1133">Transmembrane helix</keyword>
<feature type="transmembrane region" description="Helical" evidence="8">
    <location>
        <begin position="46"/>
        <end position="69"/>
    </location>
</feature>
<dbReference type="PANTHER" id="PTHR16201:SF34">
    <property type="entry name" value="LYSOSOMAL AMINO ACID TRANSPORTER 1"/>
    <property type="match status" value="1"/>
</dbReference>
<evidence type="ECO:0000256" key="3">
    <source>
        <dbReference type="ARBA" id="ARBA00022989"/>
    </source>
</evidence>
<evidence type="ECO:0000313" key="9">
    <source>
        <dbReference type="EMBL" id="PKI84816.1"/>
    </source>
</evidence>
<protein>
    <submittedName>
        <fullName evidence="9">Uncharacterized protein</fullName>
    </submittedName>
</protein>
<name>A0A2N1JE61_9BASI</name>
<accession>A0A2N1JE61</accession>
<evidence type="ECO:0000256" key="7">
    <source>
        <dbReference type="SAM" id="MobiDB-lite"/>
    </source>
</evidence>
<dbReference type="PANTHER" id="PTHR16201">
    <property type="entry name" value="SEVEN TRANSMEMBRANE PROTEIN 1-RELATED"/>
    <property type="match status" value="1"/>
</dbReference>
<evidence type="ECO:0000256" key="4">
    <source>
        <dbReference type="ARBA" id="ARBA00023136"/>
    </source>
</evidence>
<feature type="transmembrane region" description="Helical" evidence="8">
    <location>
        <begin position="322"/>
        <end position="342"/>
    </location>
</feature>
<dbReference type="EMBL" id="KZ454988">
    <property type="protein sequence ID" value="PKI84816.1"/>
    <property type="molecule type" value="Genomic_DNA"/>
</dbReference>
<dbReference type="GO" id="GO:0015174">
    <property type="term" value="F:basic amino acid transmembrane transporter activity"/>
    <property type="evidence" value="ECO:0007669"/>
    <property type="project" value="TreeGrafter"/>
</dbReference>
<comment type="similarity">
    <text evidence="5">Belongs to the laat-1 family.</text>
</comment>
<keyword evidence="10" id="KW-1185">Reference proteome</keyword>
<evidence type="ECO:0000313" key="10">
    <source>
        <dbReference type="Proteomes" id="UP000232875"/>
    </source>
</evidence>
<dbReference type="InterPro" id="IPR006603">
    <property type="entry name" value="PQ-loop_rpt"/>
</dbReference>
<dbReference type="SMART" id="SM00679">
    <property type="entry name" value="CTNS"/>
    <property type="match status" value="2"/>
</dbReference>
<dbReference type="InterPro" id="IPR051415">
    <property type="entry name" value="LAAT-1"/>
</dbReference>
<dbReference type="Gene3D" id="1.20.1280.290">
    <property type="match status" value="2"/>
</dbReference>
<reference evidence="9 10" key="1">
    <citation type="submission" date="2017-10" db="EMBL/GenBank/DDBJ databases">
        <title>A novel species of cold-tolerant Malassezia isolated from bats.</title>
        <authorList>
            <person name="Lorch J.M."/>
            <person name="Palmer J.M."/>
            <person name="Vanderwolf K.J."/>
            <person name="Schmidt K.Z."/>
            <person name="Verant M.L."/>
            <person name="Weller T.J."/>
            <person name="Blehert D.S."/>
        </authorList>
    </citation>
    <scope>NUCLEOTIDE SEQUENCE [LARGE SCALE GENOMIC DNA]</scope>
    <source>
        <strain evidence="9 10">NWHC:44797-103</strain>
    </source>
</reference>
<feature type="region of interest" description="Disordered" evidence="7">
    <location>
        <begin position="154"/>
        <end position="197"/>
    </location>
</feature>
<sequence>MVAQSPQIFKNQVTKNVEGLSPVFLLQWTAGDLTNVVGAALTGQSAIQIIIAIYMLTVDLILCAQYIFFYKPATRHRDGPHGRYAAENAPVVIAKYFRADVPSLRTNSLIRTPQRHGSTPYGTISVPMDPSQSADLMERRHHRVRPHTTRARTVDPVHPYTRPTSVERGENALEQRGRRHSREASRANVSSRPSTTRRGTGMVLLSAFAFFSLRFSKQDPSVAVSMPSTDLGFAHNVFIPAHTMAFAKDSAQDTKYTDLRHPILYYLPRTTTAMSRPVPPREPMQFGQLIGRISAWICALLYTTSRLPQIWTNYQRKSVRGLSILLFVLALIGNVLYSTSILTNPKIETAERRKFLLESFPFLLGSMGTVIFDLVIILQWWMWHTKCAVQLPEP</sequence>
<evidence type="ECO:0000256" key="8">
    <source>
        <dbReference type="SAM" id="Phobius"/>
    </source>
</evidence>
<keyword evidence="4 8" id="KW-0472">Membrane</keyword>
<evidence type="ECO:0000256" key="5">
    <source>
        <dbReference type="ARBA" id="ARBA00038039"/>
    </source>
</evidence>
<feature type="compositionally biased region" description="Polar residues" evidence="7">
    <location>
        <begin position="187"/>
        <end position="197"/>
    </location>
</feature>
<keyword evidence="2 8" id="KW-0812">Transmembrane</keyword>
<dbReference type="GO" id="GO:0034488">
    <property type="term" value="P:basic amino acid transmembrane export from vacuole"/>
    <property type="evidence" value="ECO:0007669"/>
    <property type="project" value="TreeGrafter"/>
</dbReference>
<evidence type="ECO:0000256" key="1">
    <source>
        <dbReference type="ARBA" id="ARBA00004141"/>
    </source>
</evidence>
<dbReference type="GO" id="GO:0000329">
    <property type="term" value="C:fungal-type vacuole membrane"/>
    <property type="evidence" value="ECO:0007669"/>
    <property type="project" value="TreeGrafter"/>
</dbReference>